<evidence type="ECO:0000313" key="3">
    <source>
        <dbReference type="Proteomes" id="UP000012488"/>
    </source>
</evidence>
<reference evidence="2 3" key="2">
    <citation type="journal article" date="2013" name="Genome Announc.">
        <title>Draft Genome Sequence of Methylobacterium mesophilicum Strain SR1.6/6, Isolated from Citrus sinensis.</title>
        <authorList>
            <person name="Marinho Almeida D."/>
            <person name="Dini-Andreote F."/>
            <person name="Camargo Neves A.A."/>
            <person name="Juca Ramos R.T."/>
            <person name="Andreote F.D."/>
            <person name="Carneiro A.R."/>
            <person name="Oliveira de Souza Lima A."/>
            <person name="Caracciolo Gomes de Sa P.H."/>
            <person name="Ribeiro Barbosa M.S."/>
            <person name="Araujo W.L."/>
            <person name="Silva A."/>
        </authorList>
    </citation>
    <scope>NUCLEOTIDE SEQUENCE [LARGE SCALE GENOMIC DNA]</scope>
    <source>
        <strain evidence="2 3">SR1.6/6</strain>
    </source>
</reference>
<sequence length="296" mass="31583">MRVFLTGANGWVGSAVTRDLLAAGHSVIGLVRSQEKAEAYAASGGRPLIGAIEDLAVLRAGAETADGVIHLAFGLDLAQIDTMAEADRRAIETFGETFAGTDRPIVSVSGFLLLPRGEIFLEDARPPVDAAFPRATEQTTFALAERDLRASVVRLPRSVHGLGERHGFIPMLAAVARATGCSAYVGDGQNLWPSVHRLDAARVFRLALERGARGEAYHAVADDGVPYRLIAEAIGRQVGVRAVSLTPEAAEAQFGGLSMWVAGNGPVSAARTRAALDWQPRERDLLSDIDRPDYYT</sequence>
<dbReference type="InterPro" id="IPR036291">
    <property type="entry name" value="NAD(P)-bd_dom_sf"/>
</dbReference>
<protein>
    <submittedName>
        <fullName evidence="2">SDR family oxidoreductase</fullName>
    </submittedName>
</protein>
<dbReference type="OrthoDB" id="9787292at2"/>
<gene>
    <name evidence="2" type="ORF">MMSR116_11935</name>
</gene>
<name>A0A6B9FIY2_9HYPH</name>
<accession>A0A6B9FIY2</accession>
<dbReference type="Gene3D" id="3.40.50.720">
    <property type="entry name" value="NAD(P)-binding Rossmann-like Domain"/>
    <property type="match status" value="1"/>
</dbReference>
<dbReference type="InterPro" id="IPR051783">
    <property type="entry name" value="NAD(P)-dependent_oxidoreduct"/>
</dbReference>
<dbReference type="CDD" id="cd05262">
    <property type="entry name" value="SDR_a7"/>
    <property type="match status" value="1"/>
</dbReference>
<dbReference type="KEGG" id="mmes:MMSR116_11935"/>
<reference evidence="2 3" key="1">
    <citation type="journal article" date="2012" name="Genet. Mol. Biol.">
        <title>Analysis of 16S rRNA and mxaF genes revealing insights into Methylobacterium niche-specific plant association.</title>
        <authorList>
            <person name="Dourado M.N."/>
            <person name="Andreote F.D."/>
            <person name="Dini-Andreote F."/>
            <person name="Conti R."/>
            <person name="Araujo J.M."/>
            <person name="Araujo W.L."/>
        </authorList>
    </citation>
    <scope>NUCLEOTIDE SEQUENCE [LARGE SCALE GENOMIC DNA]</scope>
    <source>
        <strain evidence="2 3">SR1.6/6</strain>
    </source>
</reference>
<dbReference type="EMBL" id="CP043538">
    <property type="protein sequence ID" value="QGY02503.1"/>
    <property type="molecule type" value="Genomic_DNA"/>
</dbReference>
<dbReference type="GO" id="GO:0005737">
    <property type="term" value="C:cytoplasm"/>
    <property type="evidence" value="ECO:0007669"/>
    <property type="project" value="TreeGrafter"/>
</dbReference>
<dbReference type="PANTHER" id="PTHR48079:SF6">
    <property type="entry name" value="NAD(P)-BINDING DOMAIN-CONTAINING PROTEIN-RELATED"/>
    <property type="match status" value="1"/>
</dbReference>
<dbReference type="InterPro" id="IPR016040">
    <property type="entry name" value="NAD(P)-bd_dom"/>
</dbReference>
<proteinExistence type="predicted"/>
<dbReference type="Pfam" id="PF13460">
    <property type="entry name" value="NAD_binding_10"/>
    <property type="match status" value="1"/>
</dbReference>
<dbReference type="Proteomes" id="UP000012488">
    <property type="component" value="Chromosome"/>
</dbReference>
<dbReference type="AlphaFoldDB" id="A0A6B9FIY2"/>
<dbReference type="RefSeq" id="WP_010682958.1">
    <property type="nucleotide sequence ID" value="NZ_CP043538.1"/>
</dbReference>
<dbReference type="GO" id="GO:0004029">
    <property type="term" value="F:aldehyde dehydrogenase (NAD+) activity"/>
    <property type="evidence" value="ECO:0007669"/>
    <property type="project" value="TreeGrafter"/>
</dbReference>
<dbReference type="PANTHER" id="PTHR48079">
    <property type="entry name" value="PROTEIN YEEZ"/>
    <property type="match status" value="1"/>
</dbReference>
<organism evidence="2 3">
    <name type="scientific">Methylobacterium mesophilicum SR1.6/6</name>
    <dbReference type="NCBI Taxonomy" id="908290"/>
    <lineage>
        <taxon>Bacteria</taxon>
        <taxon>Pseudomonadati</taxon>
        <taxon>Pseudomonadota</taxon>
        <taxon>Alphaproteobacteria</taxon>
        <taxon>Hyphomicrobiales</taxon>
        <taxon>Methylobacteriaceae</taxon>
        <taxon>Methylobacterium</taxon>
    </lineage>
</organism>
<dbReference type="SUPFAM" id="SSF51735">
    <property type="entry name" value="NAD(P)-binding Rossmann-fold domains"/>
    <property type="match status" value="1"/>
</dbReference>
<evidence type="ECO:0000259" key="1">
    <source>
        <dbReference type="Pfam" id="PF13460"/>
    </source>
</evidence>
<evidence type="ECO:0000313" key="2">
    <source>
        <dbReference type="EMBL" id="QGY02503.1"/>
    </source>
</evidence>
<feature type="domain" description="NAD(P)-binding" evidence="1">
    <location>
        <begin position="7"/>
        <end position="72"/>
    </location>
</feature>